<keyword evidence="4" id="KW-1185">Reference proteome</keyword>
<dbReference type="AlphaFoldDB" id="A0A5C5XCB1"/>
<organism evidence="3 4">
    <name type="scientific">Rubinisphaera italica</name>
    <dbReference type="NCBI Taxonomy" id="2527969"/>
    <lineage>
        <taxon>Bacteria</taxon>
        <taxon>Pseudomonadati</taxon>
        <taxon>Planctomycetota</taxon>
        <taxon>Planctomycetia</taxon>
        <taxon>Planctomycetales</taxon>
        <taxon>Planctomycetaceae</taxon>
        <taxon>Rubinisphaera</taxon>
    </lineage>
</organism>
<dbReference type="CDD" id="cd07820">
    <property type="entry name" value="SRPBCC_3"/>
    <property type="match status" value="1"/>
</dbReference>
<dbReference type="Gene3D" id="3.30.530.20">
    <property type="match status" value="1"/>
</dbReference>
<dbReference type="SUPFAM" id="SSF55961">
    <property type="entry name" value="Bet v1-like"/>
    <property type="match status" value="1"/>
</dbReference>
<dbReference type="OrthoDB" id="9801773at2"/>
<dbReference type="EMBL" id="SJPG01000001">
    <property type="protein sequence ID" value="TWT60081.1"/>
    <property type="molecule type" value="Genomic_DNA"/>
</dbReference>
<evidence type="ECO:0000259" key="2">
    <source>
        <dbReference type="Pfam" id="PF03364"/>
    </source>
</evidence>
<protein>
    <recommendedName>
        <fullName evidence="2">Coenzyme Q-binding protein COQ10 START domain-containing protein</fullName>
    </recommendedName>
</protein>
<name>A0A5C5XCB1_9PLAN</name>
<evidence type="ECO:0000313" key="4">
    <source>
        <dbReference type="Proteomes" id="UP000316095"/>
    </source>
</evidence>
<dbReference type="Pfam" id="PF03364">
    <property type="entry name" value="Polyketide_cyc"/>
    <property type="match status" value="1"/>
</dbReference>
<gene>
    <name evidence="3" type="ORF">Pan54_07940</name>
</gene>
<comment type="similarity">
    <text evidence="1">Belongs to the ribosome association toxin RatA family.</text>
</comment>
<sequence length="151" mass="17259">MPNFSHETVLSAPIDQVFDFLVQPENLSRISPPEAGLRFLDAPDRFSAGVEFQFAVQTFGMVQKITHRITQFASPLQFIEELVKGPLPKWIHTHDFVSVSDNETRIIDHIEFEPPGGIVGIMLTENRIIEHMEDGLFYRHQQLEKFLVKAG</sequence>
<dbReference type="Proteomes" id="UP000316095">
    <property type="component" value="Unassembled WGS sequence"/>
</dbReference>
<proteinExistence type="inferred from homology"/>
<dbReference type="InterPro" id="IPR023393">
    <property type="entry name" value="START-like_dom_sf"/>
</dbReference>
<reference evidence="3 4" key="1">
    <citation type="submission" date="2019-02" db="EMBL/GenBank/DDBJ databases">
        <title>Deep-cultivation of Planctomycetes and their phenomic and genomic characterization uncovers novel biology.</title>
        <authorList>
            <person name="Wiegand S."/>
            <person name="Jogler M."/>
            <person name="Boedeker C."/>
            <person name="Pinto D."/>
            <person name="Vollmers J."/>
            <person name="Rivas-Marin E."/>
            <person name="Kohn T."/>
            <person name="Peeters S.H."/>
            <person name="Heuer A."/>
            <person name="Rast P."/>
            <person name="Oberbeckmann S."/>
            <person name="Bunk B."/>
            <person name="Jeske O."/>
            <person name="Meyerdierks A."/>
            <person name="Storesund J.E."/>
            <person name="Kallscheuer N."/>
            <person name="Luecker S."/>
            <person name="Lage O.M."/>
            <person name="Pohl T."/>
            <person name="Merkel B.J."/>
            <person name="Hornburger P."/>
            <person name="Mueller R.-W."/>
            <person name="Bruemmer F."/>
            <person name="Labrenz M."/>
            <person name="Spormann A.M."/>
            <person name="Op Den Camp H."/>
            <person name="Overmann J."/>
            <person name="Amann R."/>
            <person name="Jetten M.S.M."/>
            <person name="Mascher T."/>
            <person name="Medema M.H."/>
            <person name="Devos D.P."/>
            <person name="Kaster A.-K."/>
            <person name="Ovreas L."/>
            <person name="Rohde M."/>
            <person name="Galperin M.Y."/>
            <person name="Jogler C."/>
        </authorList>
    </citation>
    <scope>NUCLEOTIDE SEQUENCE [LARGE SCALE GENOMIC DNA]</scope>
    <source>
        <strain evidence="3 4">Pan54</strain>
    </source>
</reference>
<dbReference type="RefSeq" id="WP_146502240.1">
    <property type="nucleotide sequence ID" value="NZ_SJPG01000001.1"/>
</dbReference>
<dbReference type="InterPro" id="IPR005031">
    <property type="entry name" value="COQ10_START"/>
</dbReference>
<evidence type="ECO:0000313" key="3">
    <source>
        <dbReference type="EMBL" id="TWT60081.1"/>
    </source>
</evidence>
<feature type="domain" description="Coenzyme Q-binding protein COQ10 START" evidence="2">
    <location>
        <begin position="11"/>
        <end position="122"/>
    </location>
</feature>
<accession>A0A5C5XCB1</accession>
<evidence type="ECO:0000256" key="1">
    <source>
        <dbReference type="ARBA" id="ARBA00008918"/>
    </source>
</evidence>
<comment type="caution">
    <text evidence="3">The sequence shown here is derived from an EMBL/GenBank/DDBJ whole genome shotgun (WGS) entry which is preliminary data.</text>
</comment>